<gene>
    <name evidence="1" type="ORF">DSL64_20015</name>
</gene>
<protein>
    <recommendedName>
        <fullName evidence="3">Adhesin domain-containing protein</fullName>
    </recommendedName>
</protein>
<evidence type="ECO:0000313" key="2">
    <source>
        <dbReference type="Proteomes" id="UP000256373"/>
    </source>
</evidence>
<evidence type="ECO:0008006" key="3">
    <source>
        <dbReference type="Google" id="ProtNLM"/>
    </source>
</evidence>
<sequence length="333" mass="36836">MLPLAVHAIDPEPSGLIEKRRNIVKIFDVKEQDVLMVDNQFGQVKINLWNKKEIRVEIVITANAPSDSRAAQYLGAVDVEEKREKNRINITTFINKGQISSSNWNNRSGEKNFLQIDYTVFMPKENALIVNNKFGNTSIPAFTAPLTVNSRNGSFSAESLSGANNVIDVRYGTAIIGKMDEGKLESHYSNVKLEQVTKLLLNNKFGDLTIGDVKDLQADIDYSGVKIGTIRGESNIKLNYSGNFKIDELTKSAENVNIKAAYSSVTLPADASRFNVTVTYGNFSYPSGNVNFTQQPSKEDKNYKVRQYQGKIGSGSGTKITVVSTFGDVKLKD</sequence>
<accession>A0A3D8Y825</accession>
<proteinExistence type="predicted"/>
<organism evidence="1 2">
    <name type="scientific">Dyadobacter luteus</name>
    <dbReference type="NCBI Taxonomy" id="2259619"/>
    <lineage>
        <taxon>Bacteria</taxon>
        <taxon>Pseudomonadati</taxon>
        <taxon>Bacteroidota</taxon>
        <taxon>Cytophagia</taxon>
        <taxon>Cytophagales</taxon>
        <taxon>Spirosomataceae</taxon>
        <taxon>Dyadobacter</taxon>
    </lineage>
</organism>
<dbReference type="OrthoDB" id="1117657at2"/>
<dbReference type="Proteomes" id="UP000256373">
    <property type="component" value="Unassembled WGS sequence"/>
</dbReference>
<reference evidence="1 2" key="1">
    <citation type="submission" date="2018-07" db="EMBL/GenBank/DDBJ databases">
        <title>Dyadobacter roseus sp. nov., isolated from rose rhizosphere soil.</title>
        <authorList>
            <person name="Chen L."/>
        </authorList>
    </citation>
    <scope>NUCLEOTIDE SEQUENCE [LARGE SCALE GENOMIC DNA]</scope>
    <source>
        <strain evidence="1 2">RS19</strain>
    </source>
</reference>
<comment type="caution">
    <text evidence="1">The sequence shown here is derived from an EMBL/GenBank/DDBJ whole genome shotgun (WGS) entry which is preliminary data.</text>
</comment>
<keyword evidence="2" id="KW-1185">Reference proteome</keyword>
<dbReference type="AlphaFoldDB" id="A0A3D8Y825"/>
<evidence type="ECO:0000313" key="1">
    <source>
        <dbReference type="EMBL" id="REA58654.1"/>
    </source>
</evidence>
<dbReference type="EMBL" id="QNUL01000019">
    <property type="protein sequence ID" value="REA58654.1"/>
    <property type="molecule type" value="Genomic_DNA"/>
</dbReference>
<name>A0A3D8Y825_9BACT</name>